<feature type="chain" id="PRO_5018636019" evidence="1">
    <location>
        <begin position="25"/>
        <end position="370"/>
    </location>
</feature>
<evidence type="ECO:0000313" key="3">
    <source>
        <dbReference type="Proteomes" id="UP000270487"/>
    </source>
</evidence>
<proteinExistence type="predicted"/>
<dbReference type="AlphaFoldDB" id="A0A3S4WPC3"/>
<gene>
    <name evidence="2" type="ORF">NCTC13193_03021</name>
</gene>
<accession>A0A3S4WPC3</accession>
<evidence type="ECO:0000313" key="2">
    <source>
        <dbReference type="EMBL" id="VEI70506.1"/>
    </source>
</evidence>
<dbReference type="Proteomes" id="UP000270487">
    <property type="component" value="Chromosome"/>
</dbReference>
<name>A0A3S4WPC3_SERFO</name>
<reference evidence="2 3" key="1">
    <citation type="submission" date="2018-12" db="EMBL/GenBank/DDBJ databases">
        <authorList>
            <consortium name="Pathogen Informatics"/>
        </authorList>
    </citation>
    <scope>NUCLEOTIDE SEQUENCE [LARGE SCALE GENOMIC DNA]</scope>
    <source>
        <strain evidence="2 3">NCTC13193</strain>
    </source>
</reference>
<evidence type="ECO:0000256" key="1">
    <source>
        <dbReference type="SAM" id="SignalP"/>
    </source>
</evidence>
<dbReference type="EMBL" id="LR134492">
    <property type="protein sequence ID" value="VEI70506.1"/>
    <property type="molecule type" value="Genomic_DNA"/>
</dbReference>
<sequence length="370" mass="40373">MACRRSPISGVLLLVGAYSSSSWAVDCLIQRGYAGMEGISSHTSDSLWQFDDPAFRNNAIANLYLSGVARCTLTETLSVKAQASGEYALQARQPGALEDQRRQGLGILNEATASWAVSDSGYIDAGKVRKTSGYLFSVAPLDLLRNISGSMRSVRVFGLGERGRNFYDEGAYGISSSWYRNEGTFTLAAFPRLKRNHQRQEAASEWDAILRTNSTDRYYASYTATGLKAFNPTFSLLAGDRKTVALGTSGNLTDMLILSVEGRFPMGRPGVTWTWLPHVPCANLPMCRSRTRCAPMVRKRISALACVTPLAIKANTARNIMVRARATAAVSGRTTSIPFASSMGVTVSHCHRYRHRSWRISVTAISSTPA</sequence>
<protein>
    <submittedName>
        <fullName evidence="2">Uncharacterized protein</fullName>
    </submittedName>
</protein>
<keyword evidence="1" id="KW-0732">Signal</keyword>
<organism evidence="2 3">
    <name type="scientific">Serratia fonticola</name>
    <dbReference type="NCBI Taxonomy" id="47917"/>
    <lineage>
        <taxon>Bacteria</taxon>
        <taxon>Pseudomonadati</taxon>
        <taxon>Pseudomonadota</taxon>
        <taxon>Gammaproteobacteria</taxon>
        <taxon>Enterobacterales</taxon>
        <taxon>Yersiniaceae</taxon>
        <taxon>Serratia</taxon>
    </lineage>
</organism>
<feature type="signal peptide" evidence="1">
    <location>
        <begin position="1"/>
        <end position="24"/>
    </location>
</feature>